<evidence type="ECO:0000259" key="1">
    <source>
        <dbReference type="Pfam" id="PF14111"/>
    </source>
</evidence>
<dbReference type="AlphaFoldDB" id="A0AAW2THE1"/>
<sequence length="134" mass="15096">MDVFCNKLGKTLRLTEKEGAGSVITDGLWSSDSEFFHLFLVGRVLSNKQPRFEALASSVTSMLNPVKGLEMKNLADGRFLIRFNHILDRNRALEGCPWSFEKNTIVLSGIGVNEIHLTWILTGVSFQFMFTTCH</sequence>
<reference evidence="2" key="2">
    <citation type="journal article" date="2024" name="Plant">
        <title>Genomic evolution and insights into agronomic trait innovations of Sesamum species.</title>
        <authorList>
            <person name="Miao H."/>
            <person name="Wang L."/>
            <person name="Qu L."/>
            <person name="Liu H."/>
            <person name="Sun Y."/>
            <person name="Le M."/>
            <person name="Wang Q."/>
            <person name="Wei S."/>
            <person name="Zheng Y."/>
            <person name="Lin W."/>
            <person name="Duan Y."/>
            <person name="Cao H."/>
            <person name="Xiong S."/>
            <person name="Wang X."/>
            <person name="Wei L."/>
            <person name="Li C."/>
            <person name="Ma Q."/>
            <person name="Ju M."/>
            <person name="Zhao R."/>
            <person name="Li G."/>
            <person name="Mu C."/>
            <person name="Tian Q."/>
            <person name="Mei H."/>
            <person name="Zhang T."/>
            <person name="Gao T."/>
            <person name="Zhang H."/>
        </authorList>
    </citation>
    <scope>NUCLEOTIDE SEQUENCE</scope>
    <source>
        <strain evidence="2">G02</strain>
    </source>
</reference>
<comment type="caution">
    <text evidence="2">The sequence shown here is derived from an EMBL/GenBank/DDBJ whole genome shotgun (WGS) entry which is preliminary data.</text>
</comment>
<feature type="domain" description="DUF4283" evidence="1">
    <location>
        <begin position="34"/>
        <end position="107"/>
    </location>
</feature>
<proteinExistence type="predicted"/>
<protein>
    <recommendedName>
        <fullName evidence="1">DUF4283 domain-containing protein</fullName>
    </recommendedName>
</protein>
<dbReference type="EMBL" id="JACGWJ010000008">
    <property type="protein sequence ID" value="KAL0403879.1"/>
    <property type="molecule type" value="Genomic_DNA"/>
</dbReference>
<dbReference type="Pfam" id="PF14111">
    <property type="entry name" value="DUF4283"/>
    <property type="match status" value="1"/>
</dbReference>
<organism evidence="2">
    <name type="scientific">Sesamum radiatum</name>
    <name type="common">Black benniseed</name>
    <dbReference type="NCBI Taxonomy" id="300843"/>
    <lineage>
        <taxon>Eukaryota</taxon>
        <taxon>Viridiplantae</taxon>
        <taxon>Streptophyta</taxon>
        <taxon>Embryophyta</taxon>
        <taxon>Tracheophyta</taxon>
        <taxon>Spermatophyta</taxon>
        <taxon>Magnoliopsida</taxon>
        <taxon>eudicotyledons</taxon>
        <taxon>Gunneridae</taxon>
        <taxon>Pentapetalae</taxon>
        <taxon>asterids</taxon>
        <taxon>lamiids</taxon>
        <taxon>Lamiales</taxon>
        <taxon>Pedaliaceae</taxon>
        <taxon>Sesamum</taxon>
    </lineage>
</organism>
<reference evidence="2" key="1">
    <citation type="submission" date="2020-06" db="EMBL/GenBank/DDBJ databases">
        <authorList>
            <person name="Li T."/>
            <person name="Hu X."/>
            <person name="Zhang T."/>
            <person name="Song X."/>
            <person name="Zhang H."/>
            <person name="Dai N."/>
            <person name="Sheng W."/>
            <person name="Hou X."/>
            <person name="Wei L."/>
        </authorList>
    </citation>
    <scope>NUCLEOTIDE SEQUENCE</scope>
    <source>
        <strain evidence="2">G02</strain>
        <tissue evidence="2">Leaf</tissue>
    </source>
</reference>
<name>A0AAW2THE1_SESRA</name>
<gene>
    <name evidence="2" type="ORF">Sradi_2028700</name>
</gene>
<evidence type="ECO:0000313" key="2">
    <source>
        <dbReference type="EMBL" id="KAL0403879.1"/>
    </source>
</evidence>
<dbReference type="InterPro" id="IPR025558">
    <property type="entry name" value="DUF4283"/>
</dbReference>
<accession>A0AAW2THE1</accession>